<dbReference type="Pfam" id="PF00583">
    <property type="entry name" value="Acetyltransf_1"/>
    <property type="match status" value="1"/>
</dbReference>
<dbReference type="GO" id="GO:0005840">
    <property type="term" value="C:ribosome"/>
    <property type="evidence" value="ECO:0007669"/>
    <property type="project" value="UniProtKB-KW"/>
</dbReference>
<dbReference type="PROSITE" id="PS51186">
    <property type="entry name" value="GNAT"/>
    <property type="match status" value="1"/>
</dbReference>
<evidence type="ECO:0000313" key="5">
    <source>
        <dbReference type="Proteomes" id="UP000638648"/>
    </source>
</evidence>
<dbReference type="SUPFAM" id="SSF55729">
    <property type="entry name" value="Acyl-CoA N-acyltransferases (Nat)"/>
    <property type="match status" value="1"/>
</dbReference>
<dbReference type="PANTHER" id="PTHR43877">
    <property type="entry name" value="AMINOALKYLPHOSPHONATE N-ACETYLTRANSFERASE-RELATED-RELATED"/>
    <property type="match status" value="1"/>
</dbReference>
<comment type="caution">
    <text evidence="4">The sequence shown here is derived from an EMBL/GenBank/DDBJ whole genome shotgun (WGS) entry which is preliminary data.</text>
</comment>
<feature type="domain" description="N-acetyltransferase" evidence="3">
    <location>
        <begin position="10"/>
        <end position="157"/>
    </location>
</feature>
<reference evidence="4" key="1">
    <citation type="submission" date="2020-10" db="EMBL/GenBank/DDBJ databases">
        <title>Sequencing the genomes of 1000 actinobacteria strains.</title>
        <authorList>
            <person name="Klenk H.-P."/>
        </authorList>
    </citation>
    <scope>NUCLEOTIDE SEQUENCE</scope>
    <source>
        <strain evidence="4">DSM 45354</strain>
    </source>
</reference>
<keyword evidence="1" id="KW-0808">Transferase</keyword>
<keyword evidence="4" id="KW-0687">Ribonucleoprotein</keyword>
<gene>
    <name evidence="4" type="ORF">HEB94_003494</name>
</gene>
<dbReference type="EMBL" id="JADBEM010000001">
    <property type="protein sequence ID" value="MBE1606646.1"/>
    <property type="molecule type" value="Genomic_DNA"/>
</dbReference>
<evidence type="ECO:0000256" key="2">
    <source>
        <dbReference type="ARBA" id="ARBA00023315"/>
    </source>
</evidence>
<dbReference type="CDD" id="cd04301">
    <property type="entry name" value="NAT_SF"/>
    <property type="match status" value="1"/>
</dbReference>
<dbReference type="Proteomes" id="UP000638648">
    <property type="component" value="Unassembled WGS sequence"/>
</dbReference>
<dbReference type="RefSeq" id="WP_192750735.1">
    <property type="nucleotide sequence ID" value="NZ_BAABJL010000109.1"/>
</dbReference>
<keyword evidence="2" id="KW-0012">Acyltransferase</keyword>
<name>A0A927RIX6_9ACTN</name>
<dbReference type="InterPro" id="IPR050832">
    <property type="entry name" value="Bact_Acetyltransf"/>
</dbReference>
<dbReference type="GO" id="GO:0016747">
    <property type="term" value="F:acyltransferase activity, transferring groups other than amino-acyl groups"/>
    <property type="evidence" value="ECO:0007669"/>
    <property type="project" value="InterPro"/>
</dbReference>
<dbReference type="Gene3D" id="3.40.630.30">
    <property type="match status" value="1"/>
</dbReference>
<evidence type="ECO:0000256" key="1">
    <source>
        <dbReference type="ARBA" id="ARBA00022679"/>
    </source>
</evidence>
<keyword evidence="5" id="KW-1185">Reference proteome</keyword>
<evidence type="ECO:0000313" key="4">
    <source>
        <dbReference type="EMBL" id="MBE1606646.1"/>
    </source>
</evidence>
<evidence type="ECO:0000259" key="3">
    <source>
        <dbReference type="PROSITE" id="PS51186"/>
    </source>
</evidence>
<keyword evidence="4" id="KW-0689">Ribosomal protein</keyword>
<protein>
    <submittedName>
        <fullName evidence="4">Ribosomal protein S18 acetylase RimI-like enzyme</fullName>
    </submittedName>
</protein>
<proteinExistence type="predicted"/>
<organism evidence="4 5">
    <name type="scientific">Actinopolymorpha pittospori</name>
    <dbReference type="NCBI Taxonomy" id="648752"/>
    <lineage>
        <taxon>Bacteria</taxon>
        <taxon>Bacillati</taxon>
        <taxon>Actinomycetota</taxon>
        <taxon>Actinomycetes</taxon>
        <taxon>Propionibacteriales</taxon>
        <taxon>Actinopolymorphaceae</taxon>
        <taxon>Actinopolymorpha</taxon>
    </lineage>
</organism>
<sequence>MTAHTMRVTLTVRDLTEADLPGLAWSGSPLHVANMARQLARARAGAMDYLVVVTATGTSVAKGGVDYETHPGAGSITEVAVRGELQSLGIGTFLVATMEERMRSRGLSRAELDVEENNPRARALYERLGYVAYDRALESWDQEGPDGSPYRYETMCTLMRKELAGR</sequence>
<dbReference type="InterPro" id="IPR000182">
    <property type="entry name" value="GNAT_dom"/>
</dbReference>
<accession>A0A927RIX6</accession>
<dbReference type="InterPro" id="IPR016181">
    <property type="entry name" value="Acyl_CoA_acyltransferase"/>
</dbReference>
<dbReference type="AlphaFoldDB" id="A0A927RIX6"/>